<dbReference type="EMBL" id="KZ679128">
    <property type="protein sequence ID" value="PTB79319.1"/>
    <property type="molecule type" value="Genomic_DNA"/>
</dbReference>
<name>A0A2T4CCM2_TRILO</name>
<evidence type="ECO:0000313" key="2">
    <source>
        <dbReference type="Proteomes" id="UP000240760"/>
    </source>
</evidence>
<dbReference type="Proteomes" id="UP000240760">
    <property type="component" value="Unassembled WGS sequence"/>
</dbReference>
<dbReference type="AlphaFoldDB" id="A0A2T4CCM2"/>
<gene>
    <name evidence="1" type="ORF">M440DRAFT_1166739</name>
</gene>
<keyword evidence="2" id="KW-1185">Reference proteome</keyword>
<proteinExistence type="predicted"/>
<evidence type="ECO:0000313" key="1">
    <source>
        <dbReference type="EMBL" id="PTB79319.1"/>
    </source>
</evidence>
<protein>
    <submittedName>
        <fullName evidence="1">Uncharacterized protein</fullName>
    </submittedName>
</protein>
<reference evidence="1 2" key="1">
    <citation type="submission" date="2016-07" db="EMBL/GenBank/DDBJ databases">
        <title>Multiple horizontal gene transfer events from other fungi enriched the ability of initially mycotrophic Trichoderma (Ascomycota) to feed on dead plant biomass.</title>
        <authorList>
            <consortium name="DOE Joint Genome Institute"/>
            <person name="Aerts A."/>
            <person name="Atanasova L."/>
            <person name="Chenthamara K."/>
            <person name="Zhang J."/>
            <person name="Grujic M."/>
            <person name="Henrissat B."/>
            <person name="Kuo A."/>
            <person name="Salamov A."/>
            <person name="Lipzen A."/>
            <person name="Labutti K."/>
            <person name="Barry K."/>
            <person name="Miao Y."/>
            <person name="Rahimi M.J."/>
            <person name="Shen Q."/>
            <person name="Grigoriev I.V."/>
            <person name="Kubicek C.P."/>
            <person name="Druzhinina I.S."/>
        </authorList>
    </citation>
    <scope>NUCLEOTIDE SEQUENCE [LARGE SCALE GENOMIC DNA]</scope>
    <source>
        <strain evidence="1 2">ATCC 18648</strain>
    </source>
</reference>
<organism evidence="1 2">
    <name type="scientific">Trichoderma longibrachiatum ATCC 18648</name>
    <dbReference type="NCBI Taxonomy" id="983965"/>
    <lineage>
        <taxon>Eukaryota</taxon>
        <taxon>Fungi</taxon>
        <taxon>Dikarya</taxon>
        <taxon>Ascomycota</taxon>
        <taxon>Pezizomycotina</taxon>
        <taxon>Sordariomycetes</taxon>
        <taxon>Hypocreomycetidae</taxon>
        <taxon>Hypocreales</taxon>
        <taxon>Hypocreaceae</taxon>
        <taxon>Trichoderma</taxon>
    </lineage>
</organism>
<accession>A0A2T4CCM2</accession>
<sequence length="153" mass="16642">MDFILISNDAEDPLLGCATLPAGFGCLHGPPFFLLFFFSCTSPRHVLAAGGTPPSGLPTTTKHLSLPTYLLHTFPSVIFSVLLSRSLIPLIFRRCYSCLLLHLPPPIFLQPPSSIVTNARVRVTRPRSQVTGLGMGMGIPALATSYRRTICYV</sequence>